<protein>
    <submittedName>
        <fullName evidence="4">NGF domain-containing protein</fullName>
    </submittedName>
</protein>
<evidence type="ECO:0000313" key="4">
    <source>
        <dbReference type="WBParaSite" id="L893_g16009.t1"/>
    </source>
</evidence>
<dbReference type="GO" id="GO:0005102">
    <property type="term" value="F:signaling receptor binding"/>
    <property type="evidence" value="ECO:0007669"/>
    <property type="project" value="InterPro"/>
</dbReference>
<evidence type="ECO:0000256" key="1">
    <source>
        <dbReference type="SAM" id="SignalP"/>
    </source>
</evidence>
<feature type="chain" id="PRO_5009312115" evidence="1">
    <location>
        <begin position="20"/>
        <end position="129"/>
    </location>
</feature>
<name>A0A1I7YGB0_9BILA</name>
<dbReference type="Gene3D" id="2.10.90.10">
    <property type="entry name" value="Cystine-knot cytokines"/>
    <property type="match status" value="1"/>
</dbReference>
<dbReference type="PROSITE" id="PS50270">
    <property type="entry name" value="NGF_2"/>
    <property type="match status" value="1"/>
</dbReference>
<dbReference type="Proteomes" id="UP000095287">
    <property type="component" value="Unplaced"/>
</dbReference>
<dbReference type="Pfam" id="PF00243">
    <property type="entry name" value="NGF"/>
    <property type="match status" value="1"/>
</dbReference>
<feature type="domain" description="Nerve growth factor-related" evidence="2">
    <location>
        <begin position="28"/>
        <end position="120"/>
    </location>
</feature>
<reference evidence="4" key="1">
    <citation type="submission" date="2016-11" db="UniProtKB">
        <authorList>
            <consortium name="WormBaseParasite"/>
        </authorList>
    </citation>
    <scope>IDENTIFICATION</scope>
</reference>
<keyword evidence="3" id="KW-1185">Reference proteome</keyword>
<accession>A0A1I7YGB0</accession>
<sequence length="129" mass="14400">MAQKIALFSLVATLAVFSAEELLVEQKIEVCEQTTQWEFLEEAETIDKRVVAVVQREGQSQPFYIVRCARGSEGLPCTGVPSRSRCETRYNLVPALVESADSEFGMEWAMIRIPGQCVCTRLINITIAV</sequence>
<feature type="signal peptide" evidence="1">
    <location>
        <begin position="1"/>
        <end position="19"/>
    </location>
</feature>
<dbReference type="WBParaSite" id="L893_g16009.t1">
    <property type="protein sequence ID" value="L893_g16009.t1"/>
    <property type="gene ID" value="L893_g16009"/>
</dbReference>
<dbReference type="SUPFAM" id="SSF57501">
    <property type="entry name" value="Cystine-knot cytokines"/>
    <property type="match status" value="1"/>
</dbReference>
<evidence type="ECO:0000313" key="3">
    <source>
        <dbReference type="Proteomes" id="UP000095287"/>
    </source>
</evidence>
<dbReference type="InterPro" id="IPR002072">
    <property type="entry name" value="Nerve_growth_factor-rel"/>
</dbReference>
<proteinExistence type="predicted"/>
<organism evidence="3 4">
    <name type="scientific">Steinernema glaseri</name>
    <dbReference type="NCBI Taxonomy" id="37863"/>
    <lineage>
        <taxon>Eukaryota</taxon>
        <taxon>Metazoa</taxon>
        <taxon>Ecdysozoa</taxon>
        <taxon>Nematoda</taxon>
        <taxon>Chromadorea</taxon>
        <taxon>Rhabditida</taxon>
        <taxon>Tylenchina</taxon>
        <taxon>Panagrolaimomorpha</taxon>
        <taxon>Strongyloidoidea</taxon>
        <taxon>Steinernematidae</taxon>
        <taxon>Steinernema</taxon>
    </lineage>
</organism>
<dbReference type="AlphaFoldDB" id="A0A1I7YGB0"/>
<dbReference type="InterPro" id="IPR029034">
    <property type="entry name" value="Cystine-knot_cytokine"/>
</dbReference>
<keyword evidence="1" id="KW-0732">Signal</keyword>
<evidence type="ECO:0000259" key="2">
    <source>
        <dbReference type="Pfam" id="PF00243"/>
    </source>
</evidence>